<dbReference type="SUPFAM" id="SSF52540">
    <property type="entry name" value="P-loop containing nucleoside triphosphate hydrolases"/>
    <property type="match status" value="1"/>
</dbReference>
<dbReference type="Gene3D" id="1.10.260.40">
    <property type="entry name" value="lambda repressor-like DNA-binding domains"/>
    <property type="match status" value="1"/>
</dbReference>
<dbReference type="EMBL" id="BONO01000001">
    <property type="protein sequence ID" value="GIG34684.1"/>
    <property type="molecule type" value="Genomic_DNA"/>
</dbReference>
<dbReference type="Pfam" id="PF13560">
    <property type="entry name" value="HTH_31"/>
    <property type="match status" value="1"/>
</dbReference>
<dbReference type="Pfam" id="PF13191">
    <property type="entry name" value="AAA_16"/>
    <property type="match status" value="1"/>
</dbReference>
<dbReference type="SMART" id="SM00530">
    <property type="entry name" value="HTH_XRE"/>
    <property type="match status" value="1"/>
</dbReference>
<proteinExistence type="predicted"/>
<dbReference type="InterPro" id="IPR001387">
    <property type="entry name" value="Cro/C1-type_HTH"/>
</dbReference>
<gene>
    <name evidence="2" type="ORF">Cpa01nite_00650</name>
</gene>
<dbReference type="PRINTS" id="PR00364">
    <property type="entry name" value="DISEASERSIST"/>
</dbReference>
<dbReference type="InterPro" id="IPR041664">
    <property type="entry name" value="AAA_16"/>
</dbReference>
<dbReference type="Proteomes" id="UP000642125">
    <property type="component" value="Unassembled WGS sequence"/>
</dbReference>
<sequence length="759" mass="80562">MGEDELGALLRRHRQDADLTIEDLAAASGVSDRGIGDIERGVSRGPQHRTVQALADALGLGADDRAVLVRAARAGRRRTAPSPAGAHALPLPRAVADFTGREVERAALAGALTADPPAAPVALVTGPPGFGKTTLAAQVARDLRGQFDDVLFLDLRGVDAEPVTPDAAVRRVAEALAAGTVPPEPDEAVDHLRGLLARRRVLLVLDNAASEDQIRPLLPADGPAAVLVTSRRALAGLSGLGRTVLGRLDPADSVALLARLAPGAPDELRRLASLCDDVPLALRIAGNRLATHAGWSIGGLVRRMSVEERRLDSLTAGDLQVRAAFASSYEQLGPGAQRLFRRLALVDAPHAGAGLAAALVGETLWRTEDLLDELTDLSLVQHLPGDRYQLHDLLRLFARGELDHQEDPAAHDATRAAADDWLLTTAVRAGRRFEPEHERDPDAGLPVPRGGDVDLHDADAAQAWLRAESGNWLAALRRASDAGIHRRVVEVADALHWFSDLWVTWGAWPEVYDRSADAATALGDDRLIAVHEGYRSWAQAVCRRDREAAAAAATRSLEAARRAGDTTQEGWALNYRSFIATHQGDLVAARADAEAAVALMLAAEDREGAPQAMLGLSRVLSRLGLLDEAIAIIRDTVALVADARTRPRAQVAAFTEANARSHLAGALVRAGRWPEVIEAATEAIRLAEPLGVPNILAASYLDRGRASVALGRPEEALGDLEAAVELRRELGNAALLATATEELDRARAEIAAPAGRLPG</sequence>
<dbReference type="SUPFAM" id="SSF48452">
    <property type="entry name" value="TPR-like"/>
    <property type="match status" value="2"/>
</dbReference>
<dbReference type="SMART" id="SM00028">
    <property type="entry name" value="TPR"/>
    <property type="match status" value="2"/>
</dbReference>
<name>A0A919P933_9CELL</name>
<comment type="caution">
    <text evidence="2">The sequence shown here is derived from an EMBL/GenBank/DDBJ whole genome shotgun (WGS) entry which is preliminary data.</text>
</comment>
<dbReference type="InterPro" id="IPR003593">
    <property type="entry name" value="AAA+_ATPase"/>
</dbReference>
<dbReference type="Gene3D" id="3.40.50.300">
    <property type="entry name" value="P-loop containing nucleotide triphosphate hydrolases"/>
    <property type="match status" value="1"/>
</dbReference>
<evidence type="ECO:0000313" key="3">
    <source>
        <dbReference type="Proteomes" id="UP000642125"/>
    </source>
</evidence>
<dbReference type="InterPro" id="IPR027417">
    <property type="entry name" value="P-loop_NTPase"/>
</dbReference>
<dbReference type="InterPro" id="IPR011990">
    <property type="entry name" value="TPR-like_helical_dom_sf"/>
</dbReference>
<dbReference type="GO" id="GO:0003677">
    <property type="term" value="F:DNA binding"/>
    <property type="evidence" value="ECO:0007669"/>
    <property type="project" value="InterPro"/>
</dbReference>
<reference evidence="2" key="1">
    <citation type="submission" date="2021-01" db="EMBL/GenBank/DDBJ databases">
        <title>Whole genome shotgun sequence of Cellulomonas pakistanensis NBRC 110800.</title>
        <authorList>
            <person name="Komaki H."/>
            <person name="Tamura T."/>
        </authorList>
    </citation>
    <scope>NUCLEOTIDE SEQUENCE</scope>
    <source>
        <strain evidence="2">NBRC 110800</strain>
    </source>
</reference>
<evidence type="ECO:0000259" key="1">
    <source>
        <dbReference type="PROSITE" id="PS50943"/>
    </source>
</evidence>
<accession>A0A919P933</accession>
<dbReference type="PROSITE" id="PS50943">
    <property type="entry name" value="HTH_CROC1"/>
    <property type="match status" value="1"/>
</dbReference>
<dbReference type="InterPro" id="IPR019734">
    <property type="entry name" value="TPR_rpt"/>
</dbReference>
<dbReference type="AlphaFoldDB" id="A0A919P933"/>
<dbReference type="CDD" id="cd00093">
    <property type="entry name" value="HTH_XRE"/>
    <property type="match status" value="1"/>
</dbReference>
<dbReference type="PANTHER" id="PTHR47691:SF3">
    <property type="entry name" value="HTH-TYPE TRANSCRIPTIONAL REGULATOR RV0890C-RELATED"/>
    <property type="match status" value="1"/>
</dbReference>
<feature type="domain" description="HTH cro/C1-type" evidence="1">
    <location>
        <begin position="10"/>
        <end position="65"/>
    </location>
</feature>
<organism evidence="2 3">
    <name type="scientific">Cellulomonas pakistanensis</name>
    <dbReference type="NCBI Taxonomy" id="992287"/>
    <lineage>
        <taxon>Bacteria</taxon>
        <taxon>Bacillati</taxon>
        <taxon>Actinomycetota</taxon>
        <taxon>Actinomycetes</taxon>
        <taxon>Micrococcales</taxon>
        <taxon>Cellulomonadaceae</taxon>
        <taxon>Cellulomonas</taxon>
    </lineage>
</organism>
<dbReference type="SUPFAM" id="SSF47413">
    <property type="entry name" value="lambda repressor-like DNA-binding domains"/>
    <property type="match status" value="1"/>
</dbReference>
<dbReference type="RefSeq" id="WP_203666739.1">
    <property type="nucleotide sequence ID" value="NZ_BONO01000001.1"/>
</dbReference>
<dbReference type="SMART" id="SM00382">
    <property type="entry name" value="AAA"/>
    <property type="match status" value="1"/>
</dbReference>
<protein>
    <recommendedName>
        <fullName evidence="1">HTH cro/C1-type domain-containing protein</fullName>
    </recommendedName>
</protein>
<dbReference type="InterPro" id="IPR010982">
    <property type="entry name" value="Lambda_DNA-bd_dom_sf"/>
</dbReference>
<keyword evidence="3" id="KW-1185">Reference proteome</keyword>
<evidence type="ECO:0000313" key="2">
    <source>
        <dbReference type="EMBL" id="GIG34684.1"/>
    </source>
</evidence>
<dbReference type="PANTHER" id="PTHR47691">
    <property type="entry name" value="REGULATOR-RELATED"/>
    <property type="match status" value="1"/>
</dbReference>
<dbReference type="Gene3D" id="1.25.40.10">
    <property type="entry name" value="Tetratricopeptide repeat domain"/>
    <property type="match status" value="1"/>
</dbReference>